<reference evidence="2 3" key="1">
    <citation type="submission" date="2021-06" db="EMBL/GenBank/DDBJ databases">
        <title>Caerostris extrusa draft genome.</title>
        <authorList>
            <person name="Kono N."/>
            <person name="Arakawa K."/>
        </authorList>
    </citation>
    <scope>NUCLEOTIDE SEQUENCE [LARGE SCALE GENOMIC DNA]</scope>
</reference>
<organism evidence="2 3">
    <name type="scientific">Caerostris extrusa</name>
    <name type="common">Bark spider</name>
    <name type="synonym">Caerostris bankana</name>
    <dbReference type="NCBI Taxonomy" id="172846"/>
    <lineage>
        <taxon>Eukaryota</taxon>
        <taxon>Metazoa</taxon>
        <taxon>Ecdysozoa</taxon>
        <taxon>Arthropoda</taxon>
        <taxon>Chelicerata</taxon>
        <taxon>Arachnida</taxon>
        <taxon>Araneae</taxon>
        <taxon>Araneomorphae</taxon>
        <taxon>Entelegynae</taxon>
        <taxon>Araneoidea</taxon>
        <taxon>Araneidae</taxon>
        <taxon>Caerostris</taxon>
    </lineage>
</organism>
<gene>
    <name evidence="2" type="ORF">CEXT_794021</name>
</gene>
<dbReference type="Proteomes" id="UP001054945">
    <property type="component" value="Unassembled WGS sequence"/>
</dbReference>
<keyword evidence="1" id="KW-1133">Transmembrane helix</keyword>
<evidence type="ECO:0000313" key="3">
    <source>
        <dbReference type="Proteomes" id="UP001054945"/>
    </source>
</evidence>
<dbReference type="EMBL" id="BPLR01014512">
    <property type="protein sequence ID" value="GIY69281.1"/>
    <property type="molecule type" value="Genomic_DNA"/>
</dbReference>
<comment type="caution">
    <text evidence="2">The sequence shown here is derived from an EMBL/GenBank/DDBJ whole genome shotgun (WGS) entry which is preliminary data.</text>
</comment>
<evidence type="ECO:0000256" key="1">
    <source>
        <dbReference type="SAM" id="Phobius"/>
    </source>
</evidence>
<proteinExistence type="predicted"/>
<name>A0AAV4VGM6_CAEEX</name>
<keyword evidence="1" id="KW-0472">Membrane</keyword>
<accession>A0AAV4VGM6</accession>
<protein>
    <submittedName>
        <fullName evidence="2">Uncharacterized protein</fullName>
    </submittedName>
</protein>
<evidence type="ECO:0000313" key="2">
    <source>
        <dbReference type="EMBL" id="GIY69281.1"/>
    </source>
</evidence>
<dbReference type="AlphaFoldDB" id="A0AAV4VGM6"/>
<sequence length="126" mass="14465">MRAFPAASTLPSTSTSILKVYSRPLNFTCRPRMSVYVPKNSQLRTPDQSGRPLISSAQQKVADLSLFTNATGCTAHSFLFPFLPKHRQKKHMYKGTLKFLNFLIIPFELPSYSIFIDLERWLSLYF</sequence>
<keyword evidence="1" id="KW-0812">Transmembrane</keyword>
<feature type="transmembrane region" description="Helical" evidence="1">
    <location>
        <begin position="97"/>
        <end position="116"/>
    </location>
</feature>
<keyword evidence="3" id="KW-1185">Reference proteome</keyword>